<proteinExistence type="predicted"/>
<dbReference type="Proteomes" id="UP001056120">
    <property type="component" value="Linkage Group LG22"/>
</dbReference>
<reference evidence="2" key="1">
    <citation type="journal article" date="2022" name="Mol. Ecol. Resour.">
        <title>The genomes of chicory, endive, great burdock and yacon provide insights into Asteraceae palaeo-polyploidization history and plant inulin production.</title>
        <authorList>
            <person name="Fan W."/>
            <person name="Wang S."/>
            <person name="Wang H."/>
            <person name="Wang A."/>
            <person name="Jiang F."/>
            <person name="Liu H."/>
            <person name="Zhao H."/>
            <person name="Xu D."/>
            <person name="Zhang Y."/>
        </authorList>
    </citation>
    <scope>NUCLEOTIDE SEQUENCE [LARGE SCALE GENOMIC DNA]</scope>
    <source>
        <strain evidence="2">cv. Yunnan</strain>
    </source>
</reference>
<name>A0ACB9BWQ7_9ASTR</name>
<gene>
    <name evidence="1" type="ORF">L1987_66217</name>
</gene>
<reference evidence="1 2" key="2">
    <citation type="journal article" date="2022" name="Mol. Ecol. Resour.">
        <title>The genomes of chicory, endive, great burdock and yacon provide insights into Asteraceae paleo-polyploidization history and plant inulin production.</title>
        <authorList>
            <person name="Fan W."/>
            <person name="Wang S."/>
            <person name="Wang H."/>
            <person name="Wang A."/>
            <person name="Jiang F."/>
            <person name="Liu H."/>
            <person name="Zhao H."/>
            <person name="Xu D."/>
            <person name="Zhang Y."/>
        </authorList>
    </citation>
    <scope>NUCLEOTIDE SEQUENCE [LARGE SCALE GENOMIC DNA]</scope>
    <source>
        <strain evidence="2">cv. Yunnan</strain>
        <tissue evidence="1">Leaves</tissue>
    </source>
</reference>
<evidence type="ECO:0000313" key="2">
    <source>
        <dbReference type="Proteomes" id="UP001056120"/>
    </source>
</evidence>
<accession>A0ACB9BWQ7</accession>
<keyword evidence="2" id="KW-1185">Reference proteome</keyword>
<dbReference type="EMBL" id="CM042039">
    <property type="protein sequence ID" value="KAI3726420.1"/>
    <property type="molecule type" value="Genomic_DNA"/>
</dbReference>
<sequence>MEAFCRKGPTHLHQLHVCLPSSRNKTRLLYSMSLDFAHVLQHIPFMHYLWRHFAEKILNEDLRFVLGHQDRMINGANVASIM</sequence>
<evidence type="ECO:0000313" key="1">
    <source>
        <dbReference type="EMBL" id="KAI3726420.1"/>
    </source>
</evidence>
<comment type="caution">
    <text evidence="1">The sequence shown here is derived from an EMBL/GenBank/DDBJ whole genome shotgun (WGS) entry which is preliminary data.</text>
</comment>
<protein>
    <submittedName>
        <fullName evidence="1">Uncharacterized protein</fullName>
    </submittedName>
</protein>
<organism evidence="1 2">
    <name type="scientific">Smallanthus sonchifolius</name>
    <dbReference type="NCBI Taxonomy" id="185202"/>
    <lineage>
        <taxon>Eukaryota</taxon>
        <taxon>Viridiplantae</taxon>
        <taxon>Streptophyta</taxon>
        <taxon>Embryophyta</taxon>
        <taxon>Tracheophyta</taxon>
        <taxon>Spermatophyta</taxon>
        <taxon>Magnoliopsida</taxon>
        <taxon>eudicotyledons</taxon>
        <taxon>Gunneridae</taxon>
        <taxon>Pentapetalae</taxon>
        <taxon>asterids</taxon>
        <taxon>campanulids</taxon>
        <taxon>Asterales</taxon>
        <taxon>Asteraceae</taxon>
        <taxon>Asteroideae</taxon>
        <taxon>Heliantheae alliance</taxon>
        <taxon>Millerieae</taxon>
        <taxon>Smallanthus</taxon>
    </lineage>
</organism>